<dbReference type="Gene3D" id="3.40.50.12780">
    <property type="entry name" value="N-terminal domain of ligase-like"/>
    <property type="match status" value="1"/>
</dbReference>
<evidence type="ECO:0000259" key="2">
    <source>
        <dbReference type="Pfam" id="PF13193"/>
    </source>
</evidence>
<name>A0A7S8MYI9_9MICO</name>
<proteinExistence type="predicted"/>
<dbReference type="PROSITE" id="PS00455">
    <property type="entry name" value="AMP_BINDING"/>
    <property type="match status" value="1"/>
</dbReference>
<evidence type="ECO:0000259" key="1">
    <source>
        <dbReference type="Pfam" id="PF00501"/>
    </source>
</evidence>
<dbReference type="KEGG" id="msf:IT882_06190"/>
<dbReference type="PANTHER" id="PTHR43767">
    <property type="entry name" value="LONG-CHAIN-FATTY-ACID--COA LIGASE"/>
    <property type="match status" value="1"/>
</dbReference>
<accession>A0A7S8MYI9</accession>
<gene>
    <name evidence="3" type="ORF">IT882_06190</name>
</gene>
<feature type="domain" description="AMP-dependent synthetase/ligase" evidence="1">
    <location>
        <begin position="25"/>
        <end position="390"/>
    </location>
</feature>
<reference evidence="3 4" key="1">
    <citation type="submission" date="2020-11" db="EMBL/GenBank/DDBJ databases">
        <title>Amino acid is mineralized and recycled by bacteria in oceanic microbiome.</title>
        <authorList>
            <person name="Zheng L.Y."/>
        </authorList>
    </citation>
    <scope>NUCLEOTIDE SEQUENCE [LARGE SCALE GENOMIC DNA]</scope>
    <source>
        <strain evidence="3 4">A32-1</strain>
    </source>
</reference>
<keyword evidence="4" id="KW-1185">Reference proteome</keyword>
<dbReference type="EMBL" id="CP064760">
    <property type="protein sequence ID" value="QPE05589.1"/>
    <property type="molecule type" value="Genomic_DNA"/>
</dbReference>
<dbReference type="AlphaFoldDB" id="A0A7S8MYI9"/>
<dbReference type="InterPro" id="IPR045851">
    <property type="entry name" value="AMP-bd_C_sf"/>
</dbReference>
<dbReference type="Pfam" id="PF00501">
    <property type="entry name" value="AMP-binding"/>
    <property type="match status" value="1"/>
</dbReference>
<dbReference type="Pfam" id="PF13193">
    <property type="entry name" value="AMP-binding_C"/>
    <property type="match status" value="1"/>
</dbReference>
<evidence type="ECO:0000313" key="4">
    <source>
        <dbReference type="Proteomes" id="UP000594480"/>
    </source>
</evidence>
<organism evidence="3 4">
    <name type="scientific">Microbacterium schleiferi</name>
    <dbReference type="NCBI Taxonomy" id="69362"/>
    <lineage>
        <taxon>Bacteria</taxon>
        <taxon>Bacillati</taxon>
        <taxon>Actinomycetota</taxon>
        <taxon>Actinomycetes</taxon>
        <taxon>Micrococcales</taxon>
        <taxon>Microbacteriaceae</taxon>
        <taxon>Microbacterium</taxon>
    </lineage>
</organism>
<dbReference type="InterPro" id="IPR025110">
    <property type="entry name" value="AMP-bd_C"/>
</dbReference>
<dbReference type="GO" id="GO:0016878">
    <property type="term" value="F:acid-thiol ligase activity"/>
    <property type="evidence" value="ECO:0007669"/>
    <property type="project" value="UniProtKB-ARBA"/>
</dbReference>
<dbReference type="InterPro" id="IPR000873">
    <property type="entry name" value="AMP-dep_synth/lig_dom"/>
</dbReference>
<dbReference type="InterPro" id="IPR050237">
    <property type="entry name" value="ATP-dep_AMP-bd_enzyme"/>
</dbReference>
<dbReference type="RefSeq" id="WP_195693604.1">
    <property type="nucleotide sequence ID" value="NZ_CP064760.1"/>
</dbReference>
<protein>
    <submittedName>
        <fullName evidence="3">AMP-binding protein</fullName>
    </submittedName>
</protein>
<dbReference type="PANTHER" id="PTHR43767:SF1">
    <property type="entry name" value="NONRIBOSOMAL PEPTIDE SYNTHASE PES1 (EUROFUNG)-RELATED"/>
    <property type="match status" value="1"/>
</dbReference>
<evidence type="ECO:0000313" key="3">
    <source>
        <dbReference type="EMBL" id="QPE05589.1"/>
    </source>
</evidence>
<dbReference type="Proteomes" id="UP000594480">
    <property type="component" value="Chromosome"/>
</dbReference>
<dbReference type="InterPro" id="IPR020845">
    <property type="entry name" value="AMP-binding_CS"/>
</dbReference>
<dbReference type="InterPro" id="IPR042099">
    <property type="entry name" value="ANL_N_sf"/>
</dbReference>
<dbReference type="SUPFAM" id="SSF56801">
    <property type="entry name" value="Acetyl-CoA synthetase-like"/>
    <property type="match status" value="1"/>
</dbReference>
<dbReference type="Gene3D" id="3.30.300.30">
    <property type="match status" value="1"/>
</dbReference>
<sequence length="540" mass="60234">MPDPAAPRPIPAVLDDSLILPNLLRTRAARTPHHVFSRDVNGDERDYATMLENTLAYASYFQEQGVERDEIVATFLPASHAALEIWMGITWAGGIEAALNRAYRHQLLADVLNDTTARVVVTTQDFLPTLAEVSGNLEHIQRIILIDAHEQVRSPVEGWVCVPAADAHHHPHDEDALVRPSLESTACILYTSGTTGPSKGVVMPWAQLLETGRTIVPTEHMDETDVFYSPYAPCHITGKAYFYSMMLLGGGYVLRPQFKTSEFWSDIRRFGATSTLLQGAMAHFLWNAPETEDDAITSLSKVIIAPVIAEVEAFEERFGVAVGTVYNMTELSCPLMSDGWVNDGRGSCGTPRPGVTARLVDEFDREVSAGDVGELVVRHDDPWTMTTGYLGRAEATVTATRNQWFHTGDTFYQDAEGRYFFVDRKKDSIRRRGENISSAEIEREVRQYPGVREVAAIAAPSEFGEDEVRLIVVPEGADVVHPEQLFDFLKSRLAGYMLPYYIDLVETIPKTETQKVQKNLLRGLPISDSTWRRPARLPQQ</sequence>
<feature type="domain" description="AMP-binding enzyme C-terminal" evidence="2">
    <location>
        <begin position="440"/>
        <end position="515"/>
    </location>
</feature>